<evidence type="ECO:0000256" key="5">
    <source>
        <dbReference type="ARBA" id="ARBA00022500"/>
    </source>
</evidence>
<feature type="region of interest" description="Disordered" evidence="11">
    <location>
        <begin position="1"/>
        <end position="20"/>
    </location>
</feature>
<keyword evidence="4 10" id="KW-1003">Cell membrane</keyword>
<sequence>MSTKTAPAPSDTASDDEKAKGGGKKKILLIVLVLALLGGAAWFFLLRPSGEAEPEAVPGEVLVLEPVQINLAESHYLRIGVALQLIEGAEELDGSKALDAVIEIFSGRSAEELTKPAGRHKLKKELSHALEESYHGEVMGVYFTEFVTQ</sequence>
<dbReference type="STRING" id="1005945.SAMN05216561_12352"/>
<dbReference type="PANTHER" id="PTHR35091:SF2">
    <property type="entry name" value="FLAGELLAR PROTEIN FLIL"/>
    <property type="match status" value="1"/>
</dbReference>
<protein>
    <recommendedName>
        <fullName evidence="10">Flagellar protein FliL</fullName>
    </recommendedName>
</protein>
<feature type="transmembrane region" description="Helical" evidence="10">
    <location>
        <begin position="27"/>
        <end position="45"/>
    </location>
</feature>
<evidence type="ECO:0000256" key="8">
    <source>
        <dbReference type="ARBA" id="ARBA00022989"/>
    </source>
</evidence>
<gene>
    <name evidence="12" type="ORF">SAMN05216561_12352</name>
</gene>
<keyword evidence="13" id="KW-1185">Reference proteome</keyword>
<dbReference type="GO" id="GO:0071978">
    <property type="term" value="P:bacterial-type flagellum-dependent swarming motility"/>
    <property type="evidence" value="ECO:0007669"/>
    <property type="project" value="TreeGrafter"/>
</dbReference>
<evidence type="ECO:0000256" key="10">
    <source>
        <dbReference type="RuleBase" id="RU364125"/>
    </source>
</evidence>
<evidence type="ECO:0000256" key="4">
    <source>
        <dbReference type="ARBA" id="ARBA00022475"/>
    </source>
</evidence>
<keyword evidence="12" id="KW-0969">Cilium</keyword>
<keyword evidence="12" id="KW-0966">Cell projection</keyword>
<dbReference type="Pfam" id="PF03748">
    <property type="entry name" value="FliL"/>
    <property type="match status" value="1"/>
</dbReference>
<proteinExistence type="inferred from homology"/>
<keyword evidence="5 10" id="KW-0145">Chemotaxis</keyword>
<keyword evidence="6 10" id="KW-0812">Transmembrane</keyword>
<name>A0A1I3Q6D9_9ACTN</name>
<keyword evidence="7 10" id="KW-0283">Flagellar rotation</keyword>
<dbReference type="GO" id="GO:0006935">
    <property type="term" value="P:chemotaxis"/>
    <property type="evidence" value="ECO:0007669"/>
    <property type="project" value="UniProtKB-KW"/>
</dbReference>
<dbReference type="PANTHER" id="PTHR35091">
    <property type="entry name" value="FLAGELLAR PROTEIN FLIL"/>
    <property type="match status" value="1"/>
</dbReference>
<evidence type="ECO:0000313" key="13">
    <source>
        <dbReference type="Proteomes" id="UP000198649"/>
    </source>
</evidence>
<keyword evidence="12" id="KW-0282">Flagellum</keyword>
<evidence type="ECO:0000256" key="6">
    <source>
        <dbReference type="ARBA" id="ARBA00022692"/>
    </source>
</evidence>
<reference evidence="12 13" key="1">
    <citation type="submission" date="2016-10" db="EMBL/GenBank/DDBJ databases">
        <authorList>
            <person name="de Groot N.N."/>
        </authorList>
    </citation>
    <scope>NUCLEOTIDE SEQUENCE [LARGE SCALE GENOMIC DNA]</scope>
    <source>
        <strain evidence="12 13">CGMCC 1.11156</strain>
    </source>
</reference>
<evidence type="ECO:0000256" key="11">
    <source>
        <dbReference type="SAM" id="MobiDB-lite"/>
    </source>
</evidence>
<dbReference type="Proteomes" id="UP000198649">
    <property type="component" value="Unassembled WGS sequence"/>
</dbReference>
<keyword evidence="8 10" id="KW-1133">Transmembrane helix</keyword>
<dbReference type="GO" id="GO:0005886">
    <property type="term" value="C:plasma membrane"/>
    <property type="evidence" value="ECO:0007669"/>
    <property type="project" value="UniProtKB-SubCell"/>
</dbReference>
<evidence type="ECO:0000256" key="9">
    <source>
        <dbReference type="ARBA" id="ARBA00023136"/>
    </source>
</evidence>
<dbReference type="AlphaFoldDB" id="A0A1I3Q6D9"/>
<organism evidence="12 13">
    <name type="scientific">Nocardioides psychrotolerans</name>
    <dbReference type="NCBI Taxonomy" id="1005945"/>
    <lineage>
        <taxon>Bacteria</taxon>
        <taxon>Bacillati</taxon>
        <taxon>Actinomycetota</taxon>
        <taxon>Actinomycetes</taxon>
        <taxon>Propionibacteriales</taxon>
        <taxon>Nocardioidaceae</taxon>
        <taxon>Nocardioides</taxon>
    </lineage>
</organism>
<comment type="function">
    <text evidence="1 10">Controls the rotational direction of flagella during chemotaxis.</text>
</comment>
<evidence type="ECO:0000256" key="3">
    <source>
        <dbReference type="ARBA" id="ARBA00008281"/>
    </source>
</evidence>
<dbReference type="OrthoDB" id="3537056at2"/>
<accession>A0A1I3Q6D9</accession>
<comment type="subcellular location">
    <subcellularLocation>
        <location evidence="2">Cell membrane</location>
        <topology evidence="2">Single-pass membrane protein</topology>
    </subcellularLocation>
</comment>
<evidence type="ECO:0000256" key="1">
    <source>
        <dbReference type="ARBA" id="ARBA00002254"/>
    </source>
</evidence>
<evidence type="ECO:0000256" key="7">
    <source>
        <dbReference type="ARBA" id="ARBA00022779"/>
    </source>
</evidence>
<evidence type="ECO:0000256" key="2">
    <source>
        <dbReference type="ARBA" id="ARBA00004162"/>
    </source>
</evidence>
<keyword evidence="9 10" id="KW-0472">Membrane</keyword>
<dbReference type="RefSeq" id="WP_091117130.1">
    <property type="nucleotide sequence ID" value="NZ_BKAF01000038.1"/>
</dbReference>
<evidence type="ECO:0000313" key="12">
    <source>
        <dbReference type="EMBL" id="SFJ29240.1"/>
    </source>
</evidence>
<comment type="similarity">
    <text evidence="3 10">Belongs to the FliL family.</text>
</comment>
<dbReference type="InterPro" id="IPR005503">
    <property type="entry name" value="FliL"/>
</dbReference>
<dbReference type="GO" id="GO:0009425">
    <property type="term" value="C:bacterial-type flagellum basal body"/>
    <property type="evidence" value="ECO:0007669"/>
    <property type="project" value="InterPro"/>
</dbReference>
<dbReference type="EMBL" id="FOQG01000023">
    <property type="protein sequence ID" value="SFJ29240.1"/>
    <property type="molecule type" value="Genomic_DNA"/>
</dbReference>